<dbReference type="InterPro" id="IPR052840">
    <property type="entry name" value="U7_snRNA_Sm-like"/>
</dbReference>
<dbReference type="EMBL" id="HBUF01036796">
    <property type="protein sequence ID" value="CAG6616756.1"/>
    <property type="molecule type" value="Transcribed_RNA"/>
</dbReference>
<dbReference type="GO" id="GO:0071254">
    <property type="term" value="C:cytoplasmic U snRNP body"/>
    <property type="evidence" value="ECO:0007669"/>
    <property type="project" value="TreeGrafter"/>
</dbReference>
<dbReference type="GO" id="GO:0006398">
    <property type="term" value="P:mRNA 3'-end processing by stem-loop binding and cleavage"/>
    <property type="evidence" value="ECO:0007669"/>
    <property type="project" value="TreeGrafter"/>
</dbReference>
<dbReference type="CDD" id="cd01733">
    <property type="entry name" value="LSm10"/>
    <property type="match status" value="1"/>
</dbReference>
<organism evidence="2">
    <name type="scientific">Cacopsylla melanoneura</name>
    <dbReference type="NCBI Taxonomy" id="428564"/>
    <lineage>
        <taxon>Eukaryota</taxon>
        <taxon>Metazoa</taxon>
        <taxon>Ecdysozoa</taxon>
        <taxon>Arthropoda</taxon>
        <taxon>Hexapoda</taxon>
        <taxon>Insecta</taxon>
        <taxon>Pterygota</taxon>
        <taxon>Neoptera</taxon>
        <taxon>Paraneoptera</taxon>
        <taxon>Hemiptera</taxon>
        <taxon>Sternorrhyncha</taxon>
        <taxon>Psylloidea</taxon>
        <taxon>Psyllidae</taxon>
        <taxon>Psyllinae</taxon>
        <taxon>Cacopsylla</taxon>
    </lineage>
</organism>
<dbReference type="EMBL" id="HBUF01036795">
    <property type="protein sequence ID" value="CAG6616755.1"/>
    <property type="molecule type" value="Transcribed_RNA"/>
</dbReference>
<dbReference type="PANTHER" id="PTHR21196:SF1">
    <property type="entry name" value="U7 SNRNA-ASSOCIATED SM-LIKE PROTEIN LSM10"/>
    <property type="match status" value="1"/>
</dbReference>
<dbReference type="GO" id="GO:0071208">
    <property type="term" value="F:histone pre-mRNA DCP binding"/>
    <property type="evidence" value="ECO:0007669"/>
    <property type="project" value="TreeGrafter"/>
</dbReference>
<proteinExistence type="predicted"/>
<reference evidence="2" key="1">
    <citation type="submission" date="2021-05" db="EMBL/GenBank/DDBJ databases">
        <authorList>
            <person name="Alioto T."/>
            <person name="Alioto T."/>
            <person name="Gomez Garrido J."/>
        </authorList>
    </citation>
    <scope>NUCLEOTIDE SEQUENCE</scope>
</reference>
<dbReference type="Pfam" id="PF01423">
    <property type="entry name" value="LSM"/>
    <property type="match status" value="1"/>
</dbReference>
<sequence length="144" mass="16528">MSALFDSAKSQFLLHNTLACLAESLVGTVTCIDLRNECSVSGRLEHVDGFMNVYMTDVLFRDHKGQELTFESLFIQSRNVMFVHIPRHVSVLNNIQTNLQSKQKQRTTTSGRTLKQKRVNTMQQEVLQKIQAMKKQRIAQTKDE</sequence>
<accession>A0A8D8LV02</accession>
<dbReference type="EMBL" id="HBUF01297627">
    <property type="protein sequence ID" value="CAG6690446.1"/>
    <property type="molecule type" value="Transcribed_RNA"/>
</dbReference>
<dbReference type="EMBL" id="HBUF01611788">
    <property type="protein sequence ID" value="CAG6778874.1"/>
    <property type="molecule type" value="Transcribed_RNA"/>
</dbReference>
<name>A0A8D8LV02_9HEMI</name>
<protein>
    <submittedName>
        <fullName evidence="2">U7 snRNA-associated Sm-like protein LSm10</fullName>
    </submittedName>
</protein>
<dbReference type="GO" id="GO:0071209">
    <property type="term" value="F:U7 snRNA binding"/>
    <property type="evidence" value="ECO:0007669"/>
    <property type="project" value="TreeGrafter"/>
</dbReference>
<dbReference type="EMBL" id="HBUF01353203">
    <property type="protein sequence ID" value="CAG6715486.1"/>
    <property type="molecule type" value="Transcribed_RNA"/>
</dbReference>
<dbReference type="PANTHER" id="PTHR21196">
    <property type="entry name" value="U7 SNRNA-ASSOCIATED SM-LIKE PROTEIN LSM10"/>
    <property type="match status" value="1"/>
</dbReference>
<evidence type="ECO:0000259" key="1">
    <source>
        <dbReference type="Pfam" id="PF01423"/>
    </source>
</evidence>
<dbReference type="GO" id="GO:0016604">
    <property type="term" value="C:nuclear body"/>
    <property type="evidence" value="ECO:0007669"/>
    <property type="project" value="TreeGrafter"/>
</dbReference>
<dbReference type="AlphaFoldDB" id="A0A8D8LV02"/>
<dbReference type="Gene3D" id="2.30.30.100">
    <property type="match status" value="1"/>
</dbReference>
<dbReference type="InterPro" id="IPR001163">
    <property type="entry name" value="Sm_dom_euk/arc"/>
</dbReference>
<dbReference type="InterPro" id="IPR010920">
    <property type="entry name" value="LSM_dom_sf"/>
</dbReference>
<feature type="domain" description="Sm" evidence="1">
    <location>
        <begin position="26"/>
        <end position="84"/>
    </location>
</feature>
<evidence type="ECO:0000313" key="2">
    <source>
        <dbReference type="EMBL" id="CAG6616755.1"/>
    </source>
</evidence>
<dbReference type="SUPFAM" id="SSF50182">
    <property type="entry name" value="Sm-like ribonucleoproteins"/>
    <property type="match status" value="1"/>
</dbReference>